<geneLocation type="plasmid" evidence="2">
    <name>pl21535-2</name>
</geneLocation>
<proteinExistence type="predicted"/>
<evidence type="ECO:0000313" key="2">
    <source>
        <dbReference type="Proteomes" id="UP000076244"/>
    </source>
</evidence>
<keyword evidence="1" id="KW-0614">Plasmid</keyword>
<name>A0ABN4NHI3_9LACO</name>
<dbReference type="Proteomes" id="UP000076244">
    <property type="component" value="Plasmid pL21535-2"/>
</dbReference>
<evidence type="ECO:0000313" key="1">
    <source>
        <dbReference type="EMBL" id="AMV68183.1"/>
    </source>
</evidence>
<accession>A0ABN4NHI3</accession>
<gene>
    <name evidence="1" type="ORF">ADU72_2354</name>
</gene>
<keyword evidence="2" id="KW-1185">Reference proteome</keyword>
<dbReference type="EMBL" id="CP012290">
    <property type="protein sequence ID" value="AMV68183.1"/>
    <property type="molecule type" value="Genomic_DNA"/>
</dbReference>
<organism evidence="1 2">
    <name type="scientific">Pediococcus damnosus</name>
    <dbReference type="NCBI Taxonomy" id="51663"/>
    <lineage>
        <taxon>Bacteria</taxon>
        <taxon>Bacillati</taxon>
        <taxon>Bacillota</taxon>
        <taxon>Bacilli</taxon>
        <taxon>Lactobacillales</taxon>
        <taxon>Lactobacillaceae</taxon>
        <taxon>Pediococcus</taxon>
    </lineage>
</organism>
<protein>
    <submittedName>
        <fullName evidence="1">Uncharacterized protein</fullName>
    </submittedName>
</protein>
<reference evidence="1 2" key="1">
    <citation type="journal article" date="2016" name="PLoS ONE">
        <title>The Identification of Novel Diagnostic Marker Genes for the Detection of Beer Spoiling Pediococcus damnosus Strains Using the BlAst Diagnostic Gene findEr.</title>
        <authorList>
            <person name="Behr J."/>
            <person name="Geissler A.J."/>
            <person name="Schmid J."/>
            <person name="Zehe A."/>
            <person name="Vogel R.F."/>
        </authorList>
    </citation>
    <scope>NUCLEOTIDE SEQUENCE [LARGE SCALE GENOMIC DNA]</scope>
    <source>
        <strain evidence="1 2">TMW 2.1535</strain>
    </source>
</reference>
<sequence>MSIKTNAPTSCRIEVAVLGTELANSSLTCVESLTNLDVISPDLVWSK</sequence>